<organism evidence="3">
    <name type="scientific">Haemonchus placei</name>
    <name type="common">Barber's pole worm</name>
    <dbReference type="NCBI Taxonomy" id="6290"/>
    <lineage>
        <taxon>Eukaryota</taxon>
        <taxon>Metazoa</taxon>
        <taxon>Ecdysozoa</taxon>
        <taxon>Nematoda</taxon>
        <taxon>Chromadorea</taxon>
        <taxon>Rhabditida</taxon>
        <taxon>Rhabditina</taxon>
        <taxon>Rhabditomorpha</taxon>
        <taxon>Strongyloidea</taxon>
        <taxon>Trichostrongylidae</taxon>
        <taxon>Haemonchus</taxon>
    </lineage>
</organism>
<dbReference type="WBParaSite" id="HPLM_0000949301-mRNA-1">
    <property type="protein sequence ID" value="HPLM_0000949301-mRNA-1"/>
    <property type="gene ID" value="HPLM_0000949301"/>
</dbReference>
<dbReference type="Proteomes" id="UP000268014">
    <property type="component" value="Unassembled WGS sequence"/>
</dbReference>
<evidence type="ECO:0000313" key="2">
    <source>
        <dbReference type="Proteomes" id="UP000268014"/>
    </source>
</evidence>
<gene>
    <name evidence="1" type="ORF">HPLM_LOCUS9485</name>
</gene>
<sequence>MRINSEVNQFFDQEDSLLPQHHRGDNGESVSLIDVVDKEVFSEARKRREVLLFEDGSFPEQLDFSIRAMKNRI</sequence>
<proteinExistence type="predicted"/>
<reference evidence="3" key="1">
    <citation type="submission" date="2017-02" db="UniProtKB">
        <authorList>
            <consortium name="WormBaseParasite"/>
        </authorList>
    </citation>
    <scope>IDENTIFICATION</scope>
</reference>
<reference evidence="1 2" key="2">
    <citation type="submission" date="2018-11" db="EMBL/GenBank/DDBJ databases">
        <authorList>
            <consortium name="Pathogen Informatics"/>
        </authorList>
    </citation>
    <scope>NUCLEOTIDE SEQUENCE [LARGE SCALE GENOMIC DNA]</scope>
    <source>
        <strain evidence="1 2">MHpl1</strain>
    </source>
</reference>
<protein>
    <submittedName>
        <fullName evidence="3">DNA polymerase III subunit alpha</fullName>
    </submittedName>
</protein>
<accession>A0A0N4WFJ2</accession>
<evidence type="ECO:0000313" key="1">
    <source>
        <dbReference type="EMBL" id="VDO37625.1"/>
    </source>
</evidence>
<name>A0A0N4WFJ2_HAEPC</name>
<evidence type="ECO:0000313" key="3">
    <source>
        <dbReference type="WBParaSite" id="HPLM_0000949301-mRNA-1"/>
    </source>
</evidence>
<dbReference type="AlphaFoldDB" id="A0A0N4WFJ2"/>
<keyword evidence="2" id="KW-1185">Reference proteome</keyword>
<dbReference type="EMBL" id="UZAF01017073">
    <property type="protein sequence ID" value="VDO37625.1"/>
    <property type="molecule type" value="Genomic_DNA"/>
</dbReference>